<dbReference type="Proteomes" id="UP001063166">
    <property type="component" value="Unassembled WGS sequence"/>
</dbReference>
<dbReference type="AlphaFoldDB" id="A0A9P3PPF1"/>
<feature type="region of interest" description="Disordered" evidence="1">
    <location>
        <begin position="1"/>
        <end position="46"/>
    </location>
</feature>
<dbReference type="EMBL" id="BRPK01000006">
    <property type="protein sequence ID" value="GLB38986.1"/>
    <property type="molecule type" value="Genomic_DNA"/>
</dbReference>
<sequence>MQNPSFLSIPSTPHPPATKGFLQASTITGPSTHHHSRRPSTPTPPQVAARRRSQFKARHLAHRCFVLGARIAPDGFDEIMEDEDDEEDDDAICMTSSFEGLWRMRLEKTSIHTESRTLMKSAPPSTPTWKMLRSGNTNSLVGTLSYRLRSGILILNAASGLSSSSQPPEQLTPVDLDDEELDAYAEECARRAALADFEDIPQDELFSLSDVEELVEPRSHEGHDEDVEMLH</sequence>
<comment type="caution">
    <text evidence="2">The sequence shown here is derived from an EMBL/GenBank/DDBJ whole genome shotgun (WGS) entry which is preliminary data.</text>
</comment>
<protein>
    <submittedName>
        <fullName evidence="2">Uncharacterized protein</fullName>
    </submittedName>
</protein>
<dbReference type="OrthoDB" id="3268127at2759"/>
<evidence type="ECO:0000256" key="1">
    <source>
        <dbReference type="SAM" id="MobiDB-lite"/>
    </source>
</evidence>
<evidence type="ECO:0000313" key="3">
    <source>
        <dbReference type="Proteomes" id="UP001063166"/>
    </source>
</evidence>
<organism evidence="2 3">
    <name type="scientific">Lyophyllum shimeji</name>
    <name type="common">Hon-shimeji</name>
    <name type="synonym">Tricholoma shimeji</name>
    <dbReference type="NCBI Taxonomy" id="47721"/>
    <lineage>
        <taxon>Eukaryota</taxon>
        <taxon>Fungi</taxon>
        <taxon>Dikarya</taxon>
        <taxon>Basidiomycota</taxon>
        <taxon>Agaricomycotina</taxon>
        <taxon>Agaricomycetes</taxon>
        <taxon>Agaricomycetidae</taxon>
        <taxon>Agaricales</taxon>
        <taxon>Tricholomatineae</taxon>
        <taxon>Lyophyllaceae</taxon>
        <taxon>Lyophyllum</taxon>
    </lineage>
</organism>
<feature type="compositionally biased region" description="Polar residues" evidence="1">
    <location>
        <begin position="1"/>
        <end position="11"/>
    </location>
</feature>
<proteinExistence type="predicted"/>
<reference evidence="2" key="1">
    <citation type="submission" date="2022-07" db="EMBL/GenBank/DDBJ databases">
        <title>The genome of Lyophyllum shimeji provides insight into the initial evolution of ectomycorrhizal fungal genome.</title>
        <authorList>
            <person name="Kobayashi Y."/>
            <person name="Shibata T."/>
            <person name="Hirakawa H."/>
            <person name="Shigenobu S."/>
            <person name="Nishiyama T."/>
            <person name="Yamada A."/>
            <person name="Hasebe M."/>
            <person name="Kawaguchi M."/>
        </authorList>
    </citation>
    <scope>NUCLEOTIDE SEQUENCE</scope>
    <source>
        <strain evidence="2">AT787</strain>
    </source>
</reference>
<name>A0A9P3PPF1_LYOSH</name>
<evidence type="ECO:0000313" key="2">
    <source>
        <dbReference type="EMBL" id="GLB38986.1"/>
    </source>
</evidence>
<accession>A0A9P3PPF1</accession>
<keyword evidence="3" id="KW-1185">Reference proteome</keyword>
<gene>
    <name evidence="2" type="ORF">LshimejAT787_0601480</name>
</gene>